<protein>
    <submittedName>
        <fullName evidence="1">DUF1905 domain-containing protein</fullName>
    </submittedName>
</protein>
<keyword evidence="2" id="KW-1185">Reference proteome</keyword>
<evidence type="ECO:0000313" key="2">
    <source>
        <dbReference type="Proteomes" id="UP000516105"/>
    </source>
</evidence>
<sequence>MIKLTATLWIWSGESATWHFMTVPEAMAGEIRAESFARRGGFGSVRVEATVGDVTWRTSVFPQKSGGYILPVKADVRRRAGIAAGDEVELVLEIL</sequence>
<dbReference type="EMBL" id="CP060782">
    <property type="protein sequence ID" value="QNP46695.1"/>
    <property type="molecule type" value="Genomic_DNA"/>
</dbReference>
<organism evidence="1 2">
    <name type="scientific">Sphingomonas sediminicola</name>
    <dbReference type="NCBI Taxonomy" id="386874"/>
    <lineage>
        <taxon>Bacteria</taxon>
        <taxon>Pseudomonadati</taxon>
        <taxon>Pseudomonadota</taxon>
        <taxon>Alphaproteobacteria</taxon>
        <taxon>Sphingomonadales</taxon>
        <taxon>Sphingomonadaceae</taxon>
        <taxon>Sphingomonas</taxon>
    </lineage>
</organism>
<dbReference type="InterPro" id="IPR015018">
    <property type="entry name" value="DUF1905"/>
</dbReference>
<dbReference type="InterPro" id="IPR037079">
    <property type="entry name" value="AF2212/PG0164-like_sf"/>
</dbReference>
<dbReference type="RefSeq" id="WP_187709648.1">
    <property type="nucleotide sequence ID" value="NZ_CP060782.1"/>
</dbReference>
<gene>
    <name evidence="1" type="ORF">H9L14_06340</name>
</gene>
<name>A0ABX6TCG1_9SPHN</name>
<dbReference type="SUPFAM" id="SSF141694">
    <property type="entry name" value="AF2212/PG0164-like"/>
    <property type="match status" value="1"/>
</dbReference>
<accession>A0ABX6TCG1</accession>
<dbReference type="Gene3D" id="2.40.30.100">
    <property type="entry name" value="AF2212/PG0164-like"/>
    <property type="match status" value="1"/>
</dbReference>
<evidence type="ECO:0000313" key="1">
    <source>
        <dbReference type="EMBL" id="QNP46695.1"/>
    </source>
</evidence>
<proteinExistence type="predicted"/>
<dbReference type="Proteomes" id="UP000516105">
    <property type="component" value="Chromosome"/>
</dbReference>
<dbReference type="Pfam" id="PF08922">
    <property type="entry name" value="DUF1905"/>
    <property type="match status" value="1"/>
</dbReference>
<reference evidence="1 2" key="1">
    <citation type="submission" date="2020-08" db="EMBL/GenBank/DDBJ databases">
        <title>Genome sequence of Sphingomonas sediminicola KACC 15039T.</title>
        <authorList>
            <person name="Hyun D.-W."/>
            <person name="Bae J.-W."/>
        </authorList>
    </citation>
    <scope>NUCLEOTIDE SEQUENCE [LARGE SCALE GENOMIC DNA]</scope>
    <source>
        <strain evidence="1 2">KACC 15039</strain>
    </source>
</reference>